<accession>A0A8S2IB11</accession>
<dbReference type="Proteomes" id="UP000682733">
    <property type="component" value="Unassembled WGS sequence"/>
</dbReference>
<dbReference type="Proteomes" id="UP000677228">
    <property type="component" value="Unassembled WGS sequence"/>
</dbReference>
<dbReference type="EMBL" id="CAJNOK010005246">
    <property type="protein sequence ID" value="CAF0965817.1"/>
    <property type="molecule type" value="Genomic_DNA"/>
</dbReference>
<dbReference type="PROSITE" id="PS50011">
    <property type="entry name" value="PROTEIN_KINASE_DOM"/>
    <property type="match status" value="1"/>
</dbReference>
<feature type="compositionally biased region" description="Low complexity" evidence="6">
    <location>
        <begin position="67"/>
        <end position="77"/>
    </location>
</feature>
<keyword evidence="7" id="KW-0812">Transmembrane</keyword>
<reference evidence="10" key="1">
    <citation type="submission" date="2021-02" db="EMBL/GenBank/DDBJ databases">
        <authorList>
            <person name="Nowell W R."/>
        </authorList>
    </citation>
    <scope>NUCLEOTIDE SEQUENCE</scope>
</reference>
<dbReference type="Gene3D" id="3.30.200.20">
    <property type="entry name" value="Phosphorylase Kinase, domain 1"/>
    <property type="match status" value="1"/>
</dbReference>
<comment type="caution">
    <text evidence="10">The sequence shown here is derived from an EMBL/GenBank/DDBJ whole genome shotgun (WGS) entry which is preliminary data.</text>
</comment>
<keyword evidence="3" id="KW-0547">Nucleotide-binding</keyword>
<dbReference type="Pfam" id="PF00069">
    <property type="entry name" value="Pkinase"/>
    <property type="match status" value="1"/>
</dbReference>
<dbReference type="SMART" id="SM00220">
    <property type="entry name" value="S_TKc"/>
    <property type="match status" value="1"/>
</dbReference>
<dbReference type="InterPro" id="IPR000719">
    <property type="entry name" value="Prot_kinase_dom"/>
</dbReference>
<organism evidence="10 11">
    <name type="scientific">Didymodactylos carnosus</name>
    <dbReference type="NCBI Taxonomy" id="1234261"/>
    <lineage>
        <taxon>Eukaryota</taxon>
        <taxon>Metazoa</taxon>
        <taxon>Spiralia</taxon>
        <taxon>Gnathifera</taxon>
        <taxon>Rotifera</taxon>
        <taxon>Eurotatoria</taxon>
        <taxon>Bdelloidea</taxon>
        <taxon>Philodinida</taxon>
        <taxon>Philodinidae</taxon>
        <taxon>Didymodactylos</taxon>
    </lineage>
</organism>
<evidence type="ECO:0000256" key="6">
    <source>
        <dbReference type="SAM" id="MobiDB-lite"/>
    </source>
</evidence>
<dbReference type="PANTHER" id="PTHR24355:SF1">
    <property type="entry name" value="RIBOSOMAL PROTEIN S6 KINASE-RELATED PROTEIN"/>
    <property type="match status" value="1"/>
</dbReference>
<gene>
    <name evidence="9" type="ORF">OVA965_LOCUS12844</name>
    <name evidence="10" type="ORF">TMI583_LOCUS12847</name>
</gene>
<evidence type="ECO:0000256" key="1">
    <source>
        <dbReference type="ARBA" id="ARBA00022527"/>
    </source>
</evidence>
<dbReference type="AlphaFoldDB" id="A0A8S2IB11"/>
<sequence>MGNKTSYRTYSQTKHSSSLTLTSTNSNDHRDVDTTDEIDYKRQLHGSPRFRRKQTKQSYFDKKAKHQQQQQQQKKTQTVSSYLNVSLQSIGDRTVSFFSRSFNFLHRDLADTRHSTNDHLKQQYRPSSYRNISRRKYQTSSLRNPYRRSNTNFPVRGHEALFLPEFSIKGKITEADFEVVDIIARGAFGNVIQVCSITDNKIYAMKIMSKSQIVRDNAVQQMKDEVTIAQSCRTHPFIVHTYFYWQSRRYLYIITDYVQNGELLSLWLRIRRFPELIVKIYIAQVALVLNYLHQKGIIYRDVKMENILLDREGNIKIIDFGLSKWLSQGSKTTTICGTLQYIAPEVLSVRPYDHRVDWYSLGILMYACLFGEYPVSATKDHITMANKVLSHSFYIPCLATTSKEHHQYYKDLLLQLLHKDPNRRLSSLEKFCQTHYMSTLDFDRVYSKYYSPIHLLCQLKPEWKHEIETLYHLKQTTTNGDYQMGNSDLYASQFSLSPYRSVSREYHQLDDLFLKKFLYTCIWIFNTNMYDTRFGQNWAPTGNAARRIEVYSKSGTILAGLFLIGLILVIVIVLSLIPLYLRGKTTSQGSFIQIASKYFII</sequence>
<feature type="compositionally biased region" description="Low complexity" evidence="6">
    <location>
        <begin position="16"/>
        <end position="26"/>
    </location>
</feature>
<evidence type="ECO:0000256" key="5">
    <source>
        <dbReference type="ARBA" id="ARBA00022840"/>
    </source>
</evidence>
<dbReference type="Gene3D" id="1.10.510.10">
    <property type="entry name" value="Transferase(Phosphotransferase) domain 1"/>
    <property type="match status" value="1"/>
</dbReference>
<evidence type="ECO:0000256" key="3">
    <source>
        <dbReference type="ARBA" id="ARBA00022741"/>
    </source>
</evidence>
<name>A0A8S2IB11_9BILA</name>
<keyword evidence="1" id="KW-0723">Serine/threonine-protein kinase</keyword>
<dbReference type="InterPro" id="IPR011009">
    <property type="entry name" value="Kinase-like_dom_sf"/>
</dbReference>
<proteinExistence type="predicted"/>
<dbReference type="InterPro" id="IPR008271">
    <property type="entry name" value="Ser/Thr_kinase_AS"/>
</dbReference>
<feature type="transmembrane region" description="Helical" evidence="7">
    <location>
        <begin position="557"/>
        <end position="581"/>
    </location>
</feature>
<feature type="domain" description="Protein kinase" evidence="8">
    <location>
        <begin position="177"/>
        <end position="437"/>
    </location>
</feature>
<keyword evidence="7" id="KW-0472">Membrane</keyword>
<feature type="compositionally biased region" description="Basic and acidic residues" evidence="6">
    <location>
        <begin position="27"/>
        <end position="42"/>
    </location>
</feature>
<evidence type="ECO:0000256" key="2">
    <source>
        <dbReference type="ARBA" id="ARBA00022679"/>
    </source>
</evidence>
<dbReference type="EMBL" id="CAJOBA010005251">
    <property type="protein sequence ID" value="CAF3737712.1"/>
    <property type="molecule type" value="Genomic_DNA"/>
</dbReference>
<dbReference type="CDD" id="cd05123">
    <property type="entry name" value="STKc_AGC"/>
    <property type="match status" value="1"/>
</dbReference>
<evidence type="ECO:0000256" key="4">
    <source>
        <dbReference type="ARBA" id="ARBA00022777"/>
    </source>
</evidence>
<keyword evidence="7" id="KW-1133">Transmembrane helix</keyword>
<dbReference type="PROSITE" id="PS00108">
    <property type="entry name" value="PROTEIN_KINASE_ST"/>
    <property type="match status" value="1"/>
</dbReference>
<evidence type="ECO:0000313" key="10">
    <source>
        <dbReference type="EMBL" id="CAF3737712.1"/>
    </source>
</evidence>
<evidence type="ECO:0000313" key="9">
    <source>
        <dbReference type="EMBL" id="CAF0965817.1"/>
    </source>
</evidence>
<evidence type="ECO:0000256" key="7">
    <source>
        <dbReference type="SAM" id="Phobius"/>
    </source>
</evidence>
<dbReference type="GO" id="GO:0004674">
    <property type="term" value="F:protein serine/threonine kinase activity"/>
    <property type="evidence" value="ECO:0007669"/>
    <property type="project" value="UniProtKB-KW"/>
</dbReference>
<keyword evidence="5" id="KW-0067">ATP-binding</keyword>
<protein>
    <recommendedName>
        <fullName evidence="8">Protein kinase domain-containing protein</fullName>
    </recommendedName>
</protein>
<dbReference type="PANTHER" id="PTHR24355">
    <property type="entry name" value="G PROTEIN-COUPLED RECEPTOR KINASE/RIBOSOMAL PROTEIN S6 KINASE"/>
    <property type="match status" value="1"/>
</dbReference>
<keyword evidence="2" id="KW-0808">Transferase</keyword>
<keyword evidence="4" id="KW-0418">Kinase</keyword>
<dbReference type="SUPFAM" id="SSF56112">
    <property type="entry name" value="Protein kinase-like (PK-like)"/>
    <property type="match status" value="1"/>
</dbReference>
<feature type="region of interest" description="Disordered" evidence="6">
    <location>
        <begin position="1"/>
        <end position="79"/>
    </location>
</feature>
<evidence type="ECO:0000259" key="8">
    <source>
        <dbReference type="PROSITE" id="PS50011"/>
    </source>
</evidence>
<feature type="compositionally biased region" description="Polar residues" evidence="6">
    <location>
        <begin position="1"/>
        <end position="15"/>
    </location>
</feature>
<dbReference type="GO" id="GO:0005524">
    <property type="term" value="F:ATP binding"/>
    <property type="evidence" value="ECO:0007669"/>
    <property type="project" value="UniProtKB-KW"/>
</dbReference>
<dbReference type="InterPro" id="IPR045270">
    <property type="entry name" value="STKc_AGC"/>
</dbReference>
<evidence type="ECO:0000313" key="11">
    <source>
        <dbReference type="Proteomes" id="UP000682733"/>
    </source>
</evidence>